<feature type="transmembrane region" description="Helical" evidence="5">
    <location>
        <begin position="94"/>
        <end position="115"/>
    </location>
</feature>
<dbReference type="InterPro" id="IPR015943">
    <property type="entry name" value="WD40/YVTN_repeat-like_dom_sf"/>
</dbReference>
<dbReference type="RefSeq" id="WP_211616332.1">
    <property type="nucleotide sequence ID" value="NZ_CAJNBK010000031.1"/>
</dbReference>
<keyword evidence="3 5" id="KW-1133">Transmembrane helix</keyword>
<feature type="domain" description="Peptidase S54 rhomboid" evidence="6">
    <location>
        <begin position="55"/>
        <end position="217"/>
    </location>
</feature>
<dbReference type="SUPFAM" id="SSF50974">
    <property type="entry name" value="Nitrous oxide reductase, N-terminal domain"/>
    <property type="match status" value="1"/>
</dbReference>
<feature type="transmembrane region" description="Helical" evidence="5">
    <location>
        <begin position="198"/>
        <end position="216"/>
    </location>
</feature>
<protein>
    <submittedName>
        <fullName evidence="7">Rhomboid protease GlpG</fullName>
        <ecNumber evidence="7">3.4.21.105</ecNumber>
    </submittedName>
</protein>
<dbReference type="GO" id="GO:0006508">
    <property type="term" value="P:proteolysis"/>
    <property type="evidence" value="ECO:0007669"/>
    <property type="project" value="UniProtKB-KW"/>
</dbReference>
<keyword evidence="8" id="KW-1185">Reference proteome</keyword>
<evidence type="ECO:0000313" key="7">
    <source>
        <dbReference type="EMBL" id="CAE6824308.1"/>
    </source>
</evidence>
<evidence type="ECO:0000259" key="6">
    <source>
        <dbReference type="Pfam" id="PF01694"/>
    </source>
</evidence>
<sequence length="645" mass="68525">MTSIKKLNDIKLVLILAIANIAIFLFLWMQSGYSSPDNGRLLDWGANFAPLTLTGESWRLLSSAFLHANWLHLALNMYMLLILGSLLERMVGSLRFGVIYLLSAIGGSLLSAFWHGYHEVSGMQQALGELIPVTAIRPVVSVGASGALMGLAGAAIALAIWHRDGWPRDSSIRISGRAVAQVIAINLVSGFFTAGVDQAAHCGGLIVGFLAALVLCQGDPTKSIFLRAGLPLVVGALGSAALFAVAQHGQSPALLDWKSQISAQRANEQAQQDAIKETQAAEQMIREDKRTRPAPVAASIAAGTVISVSRNPDHMAIGSSGKYVYVTDNAANTLSVVDVAKRAVIRTIQGDSFKPSQCLDSYCRGVGAAGIAVSADERYAYVASMRENSLVRIDLSTGTLLDAVKLGSFPREVLLSPDGDRLFVANGQEDSVSVVSVTHWPRVMATLKLSDQPVAQGEFRHPVMMWLSADNRRFFVNTVSKSSMLEFDTQTFRLVGEHELNGFSAAMPISSARGVWLSGGQPALAWADPDTLAVRKTYPVCTSSAQMIAGTNDGKLVAVANTYSKTPAVSVIKVATRLSMGSYPVVSGASQAIFGQDNKTLYVIGSGQDAGTLSILDLDKYVAGDDGERGDFLCPASAEGETQGS</sequence>
<dbReference type="InterPro" id="IPR022764">
    <property type="entry name" value="Peptidase_S54_rhomboid_dom"/>
</dbReference>
<dbReference type="PANTHER" id="PTHR47197:SF3">
    <property type="entry name" value="DIHYDRO-HEME D1 DEHYDROGENASE"/>
    <property type="match status" value="1"/>
</dbReference>
<dbReference type="PANTHER" id="PTHR47197">
    <property type="entry name" value="PROTEIN NIRF"/>
    <property type="match status" value="1"/>
</dbReference>
<proteinExistence type="predicted"/>
<feature type="transmembrane region" description="Helical" evidence="5">
    <location>
        <begin position="228"/>
        <end position="246"/>
    </location>
</feature>
<dbReference type="EC" id="3.4.21.105" evidence="7"/>
<dbReference type="Pfam" id="PF10282">
    <property type="entry name" value="Lactonase"/>
    <property type="match status" value="1"/>
</dbReference>
<dbReference type="Proteomes" id="UP000672526">
    <property type="component" value="Unassembled WGS sequence"/>
</dbReference>
<dbReference type="SUPFAM" id="SSF144091">
    <property type="entry name" value="Rhomboid-like"/>
    <property type="match status" value="1"/>
</dbReference>
<name>A0ABM8SPH4_9BURK</name>
<dbReference type="InterPro" id="IPR051200">
    <property type="entry name" value="Host-pathogen_enzymatic-act"/>
</dbReference>
<reference evidence="7 8" key="1">
    <citation type="submission" date="2021-02" db="EMBL/GenBank/DDBJ databases">
        <authorList>
            <person name="Vanwijnsberghe S."/>
        </authorList>
    </citation>
    <scope>NUCLEOTIDE SEQUENCE [LARGE SCALE GENOMIC DNA]</scope>
    <source>
        <strain evidence="7 8">LMG 31837</strain>
    </source>
</reference>
<evidence type="ECO:0000256" key="4">
    <source>
        <dbReference type="ARBA" id="ARBA00023136"/>
    </source>
</evidence>
<dbReference type="Gene3D" id="1.20.1540.10">
    <property type="entry name" value="Rhomboid-like"/>
    <property type="match status" value="1"/>
</dbReference>
<dbReference type="InterPro" id="IPR035952">
    <property type="entry name" value="Rhomboid-like_sf"/>
</dbReference>
<comment type="subcellular location">
    <subcellularLocation>
        <location evidence="1">Membrane</location>
        <topology evidence="1">Multi-pass membrane protein</topology>
    </subcellularLocation>
</comment>
<feature type="transmembrane region" description="Helical" evidence="5">
    <location>
        <begin position="70"/>
        <end position="87"/>
    </location>
</feature>
<keyword evidence="4 5" id="KW-0472">Membrane</keyword>
<dbReference type="InterPro" id="IPR011964">
    <property type="entry name" value="YVTN_b-propeller_repeat"/>
</dbReference>
<keyword evidence="7" id="KW-0378">Hydrolase</keyword>
<feature type="transmembrane region" description="Helical" evidence="5">
    <location>
        <begin position="12"/>
        <end position="29"/>
    </location>
</feature>
<dbReference type="InterPro" id="IPR011045">
    <property type="entry name" value="N2O_reductase_N"/>
</dbReference>
<comment type="caution">
    <text evidence="7">The sequence shown here is derived from an EMBL/GenBank/DDBJ whole genome shotgun (WGS) entry which is preliminary data.</text>
</comment>
<evidence type="ECO:0000256" key="3">
    <source>
        <dbReference type="ARBA" id="ARBA00022989"/>
    </source>
</evidence>
<gene>
    <name evidence="7" type="primary">glpG</name>
    <name evidence="7" type="ORF">R69888_06259</name>
</gene>
<evidence type="ECO:0000256" key="1">
    <source>
        <dbReference type="ARBA" id="ARBA00004141"/>
    </source>
</evidence>
<evidence type="ECO:0000313" key="8">
    <source>
        <dbReference type="Proteomes" id="UP000672526"/>
    </source>
</evidence>
<feature type="transmembrane region" description="Helical" evidence="5">
    <location>
        <begin position="174"/>
        <end position="192"/>
    </location>
</feature>
<keyword evidence="7" id="KW-0645">Protease</keyword>
<accession>A0ABM8SPH4</accession>
<dbReference type="InterPro" id="IPR019405">
    <property type="entry name" value="Lactonase_7-beta_prop"/>
</dbReference>
<evidence type="ECO:0000256" key="5">
    <source>
        <dbReference type="SAM" id="Phobius"/>
    </source>
</evidence>
<evidence type="ECO:0000256" key="2">
    <source>
        <dbReference type="ARBA" id="ARBA00022692"/>
    </source>
</evidence>
<feature type="transmembrane region" description="Helical" evidence="5">
    <location>
        <begin position="135"/>
        <end position="162"/>
    </location>
</feature>
<dbReference type="Gene3D" id="2.130.10.10">
    <property type="entry name" value="YVTN repeat-like/Quinoprotein amine dehydrogenase"/>
    <property type="match status" value="2"/>
</dbReference>
<dbReference type="NCBIfam" id="TIGR02276">
    <property type="entry name" value="beta_rpt_yvtn"/>
    <property type="match status" value="1"/>
</dbReference>
<keyword evidence="2 5" id="KW-0812">Transmembrane</keyword>
<dbReference type="EMBL" id="CAJNBK010000031">
    <property type="protein sequence ID" value="CAE6824308.1"/>
    <property type="molecule type" value="Genomic_DNA"/>
</dbReference>
<dbReference type="GO" id="GO:0008233">
    <property type="term" value="F:peptidase activity"/>
    <property type="evidence" value="ECO:0007669"/>
    <property type="project" value="UniProtKB-KW"/>
</dbReference>
<dbReference type="Pfam" id="PF01694">
    <property type="entry name" value="Rhomboid"/>
    <property type="match status" value="1"/>
</dbReference>
<organism evidence="7 8">
    <name type="scientific">Paraburkholderia haematera</name>
    <dbReference type="NCBI Taxonomy" id="2793077"/>
    <lineage>
        <taxon>Bacteria</taxon>
        <taxon>Pseudomonadati</taxon>
        <taxon>Pseudomonadota</taxon>
        <taxon>Betaproteobacteria</taxon>
        <taxon>Burkholderiales</taxon>
        <taxon>Burkholderiaceae</taxon>
        <taxon>Paraburkholderia</taxon>
    </lineage>
</organism>